<dbReference type="RefSeq" id="WP_141231075.1">
    <property type="nucleotide sequence ID" value="NZ_OZ024668.1"/>
</dbReference>
<reference evidence="3" key="1">
    <citation type="submission" date="2019-09" db="EMBL/GenBank/DDBJ databases">
        <authorList>
            <person name="Chandra G."/>
            <person name="Truman W A."/>
        </authorList>
    </citation>
    <scope>NUCLEOTIDE SEQUENCE [LARGE SCALE GENOMIC DNA]</scope>
    <source>
        <strain evidence="3">PS652</strain>
    </source>
</reference>
<sequence>MSESITELARTEVRAISVPMRPHPNQLLKLDEMLLQANGDGTVQVDLFGTDAQGKPYHESRALDEERYEQLRTTLLELEVAAMPPFGSFRSGNTLGRVVGETAPSKVSAWQANPSIEVEAELEKNWWTHISPWAHGSLDLMGFTPGIGAIPDMINAGIYAVEGDTANATLSATAAIPFVGDTIKGSVLIGKSISKTGKKSTKNQAKKNNSGGRILGNEKCRLRPYKPDTCKAQGLTGHHVVPDRVFRQGPRTGKNRNQISGGLSESDGLVICVKGKGLTDQHGKIHKIYDPLETVLGLKNHPPGTARLFDLEVIGALAVANVTGCNPALLEAQLRTYHEIKGLPGNLKVRADKSGKLIKSVPPHSLGKMGAGDF</sequence>
<accession>A0A5E6WX53</accession>
<evidence type="ECO:0000313" key="4">
    <source>
        <dbReference type="Proteomes" id="UP000326595"/>
    </source>
</evidence>
<reference evidence="2 4" key="2">
    <citation type="submission" date="2024-03" db="EMBL/GenBank/DDBJ databases">
        <authorList>
            <person name="Alaster D. Moffat"/>
            <person name="Govind Chandra"/>
            <person name="Andrew W. Truman"/>
        </authorList>
    </citation>
    <scope>NUCLEOTIDE SEQUENCE [LARGE SCALE GENOMIC DNA]</scope>
    <source>
        <strain evidence="2">PS652</strain>
    </source>
</reference>
<proteinExistence type="predicted"/>
<feature type="region of interest" description="Disordered" evidence="1">
    <location>
        <begin position="195"/>
        <end position="218"/>
    </location>
</feature>
<dbReference type="CDD" id="cd20745">
    <property type="entry name" value="FIX_RhsA_AHH_HNH-like"/>
    <property type="match status" value="1"/>
</dbReference>
<gene>
    <name evidence="2" type="ORF">PS652_02466</name>
    <name evidence="3" type="ORF">PS652_04957</name>
</gene>
<dbReference type="EMBL" id="OZ024668">
    <property type="protein sequence ID" value="CAK9889637.1"/>
    <property type="molecule type" value="Genomic_DNA"/>
</dbReference>
<feature type="compositionally biased region" description="Basic residues" evidence="1">
    <location>
        <begin position="196"/>
        <end position="205"/>
    </location>
</feature>
<organism evidence="3">
    <name type="scientific">Pseudomonas fluorescens</name>
    <dbReference type="NCBI Taxonomy" id="294"/>
    <lineage>
        <taxon>Bacteria</taxon>
        <taxon>Pseudomonadati</taxon>
        <taxon>Pseudomonadota</taxon>
        <taxon>Gammaproteobacteria</taxon>
        <taxon>Pseudomonadales</taxon>
        <taxon>Pseudomonadaceae</taxon>
        <taxon>Pseudomonas</taxon>
    </lineage>
</organism>
<dbReference type="Proteomes" id="UP000326595">
    <property type="component" value="Chromosome"/>
</dbReference>
<evidence type="ECO:0000313" key="3">
    <source>
        <dbReference type="EMBL" id="VVN33175.1"/>
    </source>
</evidence>
<dbReference type="EMBL" id="CABVHG010000042">
    <property type="protein sequence ID" value="VVN33175.1"/>
    <property type="molecule type" value="Genomic_DNA"/>
</dbReference>
<evidence type="ECO:0000313" key="2">
    <source>
        <dbReference type="EMBL" id="CAK9889637.1"/>
    </source>
</evidence>
<protein>
    <submittedName>
        <fullName evidence="3">Uncharacterized protein</fullName>
    </submittedName>
</protein>
<evidence type="ECO:0000256" key="1">
    <source>
        <dbReference type="SAM" id="MobiDB-lite"/>
    </source>
</evidence>
<dbReference type="AlphaFoldDB" id="A0A5E6WX53"/>
<name>A0A5E6WX53_PSEFL</name>